<dbReference type="RefSeq" id="WP_107009348.1">
    <property type="nucleotide sequence ID" value="NZ_JBHRSF010000093.1"/>
</dbReference>
<organism evidence="2 3">
    <name type="scientific">Acinetobacter sichuanensis</name>
    <dbReference type="NCBI Taxonomy" id="2136183"/>
    <lineage>
        <taxon>Bacteria</taxon>
        <taxon>Pseudomonadati</taxon>
        <taxon>Pseudomonadota</taxon>
        <taxon>Gammaproteobacteria</taxon>
        <taxon>Moraxellales</taxon>
        <taxon>Moraxellaceae</taxon>
        <taxon>Acinetobacter</taxon>
    </lineage>
</organism>
<sequence>MKIIATETHIEIIELDDFNNFHVEAYGDVNQVIEHFIQAKAGLVINQEYAELSLDFIKQQAGHKLQDAHWMSSLSHMLDYALNKGWFNPVQQTIRAHIEWMTLQKSEV</sequence>
<dbReference type="EMBL" id="PYIX02000032">
    <property type="protein sequence ID" value="RFC82507.1"/>
    <property type="molecule type" value="Genomic_DNA"/>
</dbReference>
<dbReference type="AlphaFoldDB" id="A0A371YLY3"/>
<keyword evidence="4" id="KW-1185">Reference proteome</keyword>
<reference evidence="4" key="3">
    <citation type="journal article" date="2019" name="Int. J. Syst. Evol. Microbiol.">
        <title>The Global Catalogue of Microorganisms (GCM) 10K type strain sequencing project: providing services to taxonomists for standard genome sequencing and annotation.</title>
        <authorList>
            <consortium name="The Broad Institute Genomics Platform"/>
            <consortium name="The Broad Institute Genome Sequencing Center for Infectious Disease"/>
            <person name="Wu L."/>
            <person name="Ma J."/>
        </authorList>
    </citation>
    <scope>NUCLEOTIDE SEQUENCE [LARGE SCALE GENOMIC DNA]</scope>
    <source>
        <strain evidence="4">KCTC 62575</strain>
    </source>
</reference>
<reference evidence="1" key="4">
    <citation type="submission" date="2024-09" db="EMBL/GenBank/DDBJ databases">
        <authorList>
            <person name="Sun Q."/>
            <person name="Mori K."/>
        </authorList>
    </citation>
    <scope>NUCLEOTIDE SEQUENCE</scope>
    <source>
        <strain evidence="1">KCTC 62575</strain>
    </source>
</reference>
<comment type="caution">
    <text evidence="2">The sequence shown here is derived from an EMBL/GenBank/DDBJ whole genome shotgun (WGS) entry which is preliminary data.</text>
</comment>
<protein>
    <submittedName>
        <fullName evidence="2">Uncharacterized protein</fullName>
    </submittedName>
</protein>
<accession>A0A371YLY3</accession>
<reference evidence="2 3" key="2">
    <citation type="submission" date="2018-08" db="EMBL/GenBank/DDBJ databases">
        <title>The draft genome of Acinetobacter sichuanensis strain WCHAc060041.</title>
        <authorList>
            <person name="Qin J."/>
            <person name="Feng Y."/>
            <person name="Zong Z."/>
        </authorList>
    </citation>
    <scope>NUCLEOTIDE SEQUENCE [LARGE SCALE GENOMIC DNA]</scope>
    <source>
        <strain evidence="2 3">WCHAc060041</strain>
    </source>
</reference>
<evidence type="ECO:0000313" key="1">
    <source>
        <dbReference type="EMBL" id="MFC2996856.1"/>
    </source>
</evidence>
<evidence type="ECO:0000313" key="4">
    <source>
        <dbReference type="Proteomes" id="UP001595455"/>
    </source>
</evidence>
<gene>
    <name evidence="1" type="ORF">ACFODO_16650</name>
    <name evidence="2" type="ORF">C9E89_016045</name>
</gene>
<dbReference type="Proteomes" id="UP000240957">
    <property type="component" value="Unassembled WGS sequence"/>
</dbReference>
<name>A0A371YLY3_9GAMM</name>
<dbReference type="OrthoDB" id="8448203at2"/>
<reference evidence="1" key="1">
    <citation type="journal article" date="2014" name="Int. J. Syst. Evol. Microbiol.">
        <title>Complete genome of a new Firmicutes species belonging to the dominant human colonic microbiota ('Ruminococcus bicirculans') reveals two chromosomes and a selective capacity to utilize plant glucans.</title>
        <authorList>
            <consortium name="NISC Comparative Sequencing Program"/>
            <person name="Wegmann U."/>
            <person name="Louis P."/>
            <person name="Goesmann A."/>
            <person name="Henrissat B."/>
            <person name="Duncan S.H."/>
            <person name="Flint H.J."/>
        </authorList>
    </citation>
    <scope>NUCLEOTIDE SEQUENCE</scope>
    <source>
        <strain evidence="1">KCTC 62575</strain>
    </source>
</reference>
<dbReference type="EMBL" id="JBHRSF010000093">
    <property type="protein sequence ID" value="MFC2996856.1"/>
    <property type="molecule type" value="Genomic_DNA"/>
</dbReference>
<evidence type="ECO:0000313" key="2">
    <source>
        <dbReference type="EMBL" id="RFC82507.1"/>
    </source>
</evidence>
<proteinExistence type="predicted"/>
<dbReference type="Proteomes" id="UP001595455">
    <property type="component" value="Unassembled WGS sequence"/>
</dbReference>
<evidence type="ECO:0000313" key="3">
    <source>
        <dbReference type="Proteomes" id="UP000240957"/>
    </source>
</evidence>